<dbReference type="RefSeq" id="WP_120176598.1">
    <property type="nucleotide sequence ID" value="NZ_AP018786.1"/>
</dbReference>
<evidence type="ECO:0000256" key="1">
    <source>
        <dbReference type="SAM" id="MobiDB-lite"/>
    </source>
</evidence>
<evidence type="ECO:0008006" key="4">
    <source>
        <dbReference type="Google" id="ProtNLM"/>
    </source>
</evidence>
<accession>A0A2Z6IE54</accession>
<proteinExistence type="predicted"/>
<reference evidence="2 3" key="1">
    <citation type="journal article" date="2018" name="Int. J. Syst. Evol. Microbiol.">
        <title>Mesosutterella multiformis gen. nov., sp. nov., a member of the family Sutterellaceae and Sutterella megalosphaeroides sp. nov., isolated from human faeces.</title>
        <authorList>
            <person name="Sakamoto M."/>
            <person name="Ikeyama N."/>
            <person name="Kunihiro T."/>
            <person name="Iino T."/>
            <person name="Yuki M."/>
            <person name="Ohkuma M."/>
        </authorList>
    </citation>
    <scope>NUCLEOTIDE SEQUENCE [LARGE SCALE GENOMIC DNA]</scope>
    <source>
        <strain evidence="2 3">6FBBBH3</strain>
    </source>
</reference>
<dbReference type="EMBL" id="AP018786">
    <property type="protein sequence ID" value="BBF22936.1"/>
    <property type="molecule type" value="Genomic_DNA"/>
</dbReference>
<gene>
    <name evidence="2" type="ORF">SUTMEG_08270</name>
</gene>
<name>A0A2Z6IE54_9BURK</name>
<sequence>MARNTSKGARPNKSGQAGRAGRSGRSSAADRPRHPGLVLAEALDETPPAVAAKWFGLTPEEAQKLLAGEAPFTAEIARRAGDVFGTGAAPWLALLEAWEEASAPKPAKRADVPATAETSEEMKD</sequence>
<organism evidence="2 3">
    <name type="scientific">Sutterella megalosphaeroides</name>
    <dbReference type="NCBI Taxonomy" id="2494234"/>
    <lineage>
        <taxon>Bacteria</taxon>
        <taxon>Pseudomonadati</taxon>
        <taxon>Pseudomonadota</taxon>
        <taxon>Betaproteobacteria</taxon>
        <taxon>Burkholderiales</taxon>
        <taxon>Sutterellaceae</taxon>
        <taxon>Sutterella</taxon>
    </lineage>
</organism>
<dbReference type="AlphaFoldDB" id="A0A2Z6IE54"/>
<protein>
    <recommendedName>
        <fullName evidence="4">HTH cro/C1-type domain-containing protein</fullName>
    </recommendedName>
</protein>
<dbReference type="GO" id="GO:0003677">
    <property type="term" value="F:DNA binding"/>
    <property type="evidence" value="ECO:0007669"/>
    <property type="project" value="InterPro"/>
</dbReference>
<dbReference type="KEGG" id="sutt:SUTMEG_08270"/>
<evidence type="ECO:0000313" key="2">
    <source>
        <dbReference type="EMBL" id="BBF22936.1"/>
    </source>
</evidence>
<dbReference type="InterPro" id="IPR010982">
    <property type="entry name" value="Lambda_DNA-bd_dom_sf"/>
</dbReference>
<dbReference type="OrthoDB" id="5297543at2"/>
<dbReference type="Gene3D" id="1.10.260.40">
    <property type="entry name" value="lambda repressor-like DNA-binding domains"/>
    <property type="match status" value="1"/>
</dbReference>
<keyword evidence="3" id="KW-1185">Reference proteome</keyword>
<feature type="region of interest" description="Disordered" evidence="1">
    <location>
        <begin position="102"/>
        <end position="124"/>
    </location>
</feature>
<dbReference type="Proteomes" id="UP000271003">
    <property type="component" value="Chromosome"/>
</dbReference>
<feature type="compositionally biased region" description="Low complexity" evidence="1">
    <location>
        <begin position="14"/>
        <end position="27"/>
    </location>
</feature>
<evidence type="ECO:0000313" key="3">
    <source>
        <dbReference type="Proteomes" id="UP000271003"/>
    </source>
</evidence>
<feature type="region of interest" description="Disordered" evidence="1">
    <location>
        <begin position="1"/>
        <end position="38"/>
    </location>
</feature>
<dbReference type="SUPFAM" id="SSF47413">
    <property type="entry name" value="lambda repressor-like DNA-binding domains"/>
    <property type="match status" value="1"/>
</dbReference>